<comment type="similarity">
    <text evidence="11">Belongs to the Thz kinase family.</text>
</comment>
<dbReference type="Pfam" id="PF02110">
    <property type="entry name" value="HK"/>
    <property type="match status" value="1"/>
</dbReference>
<dbReference type="PRINTS" id="PR01099">
    <property type="entry name" value="HYETHTZKNASE"/>
</dbReference>
<feature type="binding site" evidence="11">
    <location>
        <position position="203"/>
    </location>
    <ligand>
        <name>substrate</name>
    </ligand>
</feature>
<evidence type="ECO:0000313" key="12">
    <source>
        <dbReference type="EMBL" id="KRK59687.1"/>
    </source>
</evidence>
<keyword evidence="6 11" id="KW-0547">Nucleotide-binding</keyword>
<dbReference type="PIRSF" id="PIRSF000513">
    <property type="entry name" value="Thz_kinase"/>
    <property type="match status" value="1"/>
</dbReference>
<dbReference type="CDD" id="cd01170">
    <property type="entry name" value="THZ_kinase"/>
    <property type="match status" value="1"/>
</dbReference>
<keyword evidence="13" id="KW-1185">Reference proteome</keyword>
<name>A0ABR5NZ63_9LACO</name>
<comment type="catalytic activity">
    <reaction evidence="1 11">
        <text>5-(2-hydroxyethyl)-4-methylthiazole + ATP = 4-methyl-5-(2-phosphooxyethyl)-thiazole + ADP + H(+)</text>
        <dbReference type="Rhea" id="RHEA:24212"/>
        <dbReference type="ChEBI" id="CHEBI:15378"/>
        <dbReference type="ChEBI" id="CHEBI:17957"/>
        <dbReference type="ChEBI" id="CHEBI:30616"/>
        <dbReference type="ChEBI" id="CHEBI:58296"/>
        <dbReference type="ChEBI" id="CHEBI:456216"/>
        <dbReference type="EC" id="2.7.1.50"/>
    </reaction>
</comment>
<keyword evidence="4 11" id="KW-0808">Transferase</keyword>
<proteinExistence type="inferred from homology"/>
<comment type="pathway">
    <text evidence="3 11">Cofactor biosynthesis; thiamine diphosphate biosynthesis; 4-methyl-5-(2-phosphoethyl)-thiazole from 5-(2-hydroxyethyl)-4-methylthiazole: step 1/1.</text>
</comment>
<feature type="binding site" evidence="11">
    <location>
        <position position="130"/>
    </location>
    <ligand>
        <name>ATP</name>
        <dbReference type="ChEBI" id="CHEBI:30616"/>
    </ligand>
</feature>
<dbReference type="InterPro" id="IPR000417">
    <property type="entry name" value="Hyethyz_kinase"/>
</dbReference>
<dbReference type="NCBIfam" id="NF006830">
    <property type="entry name" value="PRK09355.1"/>
    <property type="match status" value="1"/>
</dbReference>
<reference evidence="12 13" key="1">
    <citation type="journal article" date="2015" name="Genome Announc.">
        <title>Expanding the biotechnology potential of lactobacilli through comparative genomics of 213 strains and associated genera.</title>
        <authorList>
            <person name="Sun Z."/>
            <person name="Harris H.M."/>
            <person name="McCann A."/>
            <person name="Guo C."/>
            <person name="Argimon S."/>
            <person name="Zhang W."/>
            <person name="Yang X."/>
            <person name="Jeffery I.B."/>
            <person name="Cooney J.C."/>
            <person name="Kagawa T.F."/>
            <person name="Liu W."/>
            <person name="Song Y."/>
            <person name="Salvetti E."/>
            <person name="Wrobel A."/>
            <person name="Rasinkangas P."/>
            <person name="Parkhill J."/>
            <person name="Rea M.C."/>
            <person name="O'Sullivan O."/>
            <person name="Ritari J."/>
            <person name="Douillard F.P."/>
            <person name="Paul Ross R."/>
            <person name="Yang R."/>
            <person name="Briner A.E."/>
            <person name="Felis G.E."/>
            <person name="de Vos W.M."/>
            <person name="Barrangou R."/>
            <person name="Klaenhammer T.R."/>
            <person name="Caufield P.W."/>
            <person name="Cui Y."/>
            <person name="Zhang H."/>
            <person name="O'Toole P.W."/>
        </authorList>
    </citation>
    <scope>NUCLEOTIDE SEQUENCE [LARGE SCALE GENOMIC DNA]</scope>
    <source>
        <strain evidence="12 13">DSM 16041</strain>
    </source>
</reference>
<dbReference type="GO" id="GO:0016301">
    <property type="term" value="F:kinase activity"/>
    <property type="evidence" value="ECO:0007669"/>
    <property type="project" value="UniProtKB-KW"/>
</dbReference>
<evidence type="ECO:0000256" key="8">
    <source>
        <dbReference type="ARBA" id="ARBA00022840"/>
    </source>
</evidence>
<gene>
    <name evidence="11" type="primary">thiM</name>
    <name evidence="12" type="ORF">FC31_GL000453</name>
</gene>
<keyword evidence="7 11" id="KW-0418">Kinase</keyword>
<evidence type="ECO:0000256" key="10">
    <source>
        <dbReference type="ARBA" id="ARBA00022977"/>
    </source>
</evidence>
<evidence type="ECO:0000256" key="3">
    <source>
        <dbReference type="ARBA" id="ARBA00004868"/>
    </source>
</evidence>
<dbReference type="EMBL" id="AZDK01000015">
    <property type="protein sequence ID" value="KRK59687.1"/>
    <property type="molecule type" value="Genomic_DNA"/>
</dbReference>
<accession>A0ABR5NZ63</accession>
<organism evidence="12 13">
    <name type="scientific">Limosilactobacillus antri DSM 16041</name>
    <dbReference type="NCBI Taxonomy" id="525309"/>
    <lineage>
        <taxon>Bacteria</taxon>
        <taxon>Bacillati</taxon>
        <taxon>Bacillota</taxon>
        <taxon>Bacilli</taxon>
        <taxon>Lactobacillales</taxon>
        <taxon>Lactobacillaceae</taxon>
        <taxon>Limosilactobacillus</taxon>
    </lineage>
</organism>
<dbReference type="SUPFAM" id="SSF53613">
    <property type="entry name" value="Ribokinase-like"/>
    <property type="match status" value="1"/>
</dbReference>
<dbReference type="EC" id="2.7.1.50" evidence="11"/>
<feature type="binding site" evidence="11">
    <location>
        <position position="54"/>
    </location>
    <ligand>
        <name>substrate</name>
    </ligand>
</feature>
<comment type="function">
    <text evidence="11">Catalyzes the phosphorylation of the hydroxyl group of 4-methyl-5-beta-hydroxyethylthiazole (THZ).</text>
</comment>
<keyword evidence="10 11" id="KW-0784">Thiamine biosynthesis</keyword>
<evidence type="ECO:0000256" key="5">
    <source>
        <dbReference type="ARBA" id="ARBA00022723"/>
    </source>
</evidence>
<evidence type="ECO:0000256" key="1">
    <source>
        <dbReference type="ARBA" id="ARBA00001771"/>
    </source>
</evidence>
<dbReference type="HAMAP" id="MF_00228">
    <property type="entry name" value="Thz_kinase"/>
    <property type="match status" value="1"/>
</dbReference>
<comment type="caution">
    <text evidence="12">The sequence shown here is derived from an EMBL/GenBank/DDBJ whole genome shotgun (WGS) entry which is preliminary data.</text>
</comment>
<evidence type="ECO:0000256" key="2">
    <source>
        <dbReference type="ARBA" id="ARBA00001946"/>
    </source>
</evidence>
<keyword evidence="8 11" id="KW-0067">ATP-binding</keyword>
<evidence type="ECO:0000256" key="9">
    <source>
        <dbReference type="ARBA" id="ARBA00022842"/>
    </source>
</evidence>
<evidence type="ECO:0000313" key="13">
    <source>
        <dbReference type="Proteomes" id="UP000051883"/>
    </source>
</evidence>
<dbReference type="Gene3D" id="3.40.1190.20">
    <property type="match status" value="1"/>
</dbReference>
<evidence type="ECO:0000256" key="7">
    <source>
        <dbReference type="ARBA" id="ARBA00022777"/>
    </source>
</evidence>
<evidence type="ECO:0000256" key="6">
    <source>
        <dbReference type="ARBA" id="ARBA00022741"/>
    </source>
</evidence>
<evidence type="ECO:0000256" key="4">
    <source>
        <dbReference type="ARBA" id="ARBA00022679"/>
    </source>
</evidence>
<dbReference type="InterPro" id="IPR029056">
    <property type="entry name" value="Ribokinase-like"/>
</dbReference>
<comment type="cofactor">
    <cofactor evidence="2 11">
        <name>Mg(2+)</name>
        <dbReference type="ChEBI" id="CHEBI:18420"/>
    </cofactor>
</comment>
<protein>
    <recommendedName>
        <fullName evidence="11">Hydroxyethylthiazole kinase</fullName>
        <ecNumber evidence="11">2.7.1.50</ecNumber>
    </recommendedName>
    <alternativeName>
        <fullName evidence="11">4-methyl-5-beta-hydroxyethylthiazole kinase</fullName>
        <shortName evidence="11">TH kinase</shortName>
        <shortName evidence="11">Thz kinase</shortName>
    </alternativeName>
</protein>
<sequence length="267" mass="27885">MYPGHFFYLGGTLMENHLIAAVRQHHPITFTVANTVTSGKVADALSAIGASPIMSAAPEEAADLVAAAHAVTLNLGTPTAELCKELTAVARAANRLHKPLVLDPVACGATAFRQQINHDLLTNHRFTVIRGNAGEIASLAGVDWNGHGIDAGSGDGDLVTLAQRCANRYQTTVVLSGPVDVITNGQATRHNDRGTEWLATNVGSGDILSSIIAALLGQGADPVTAGWLGCRLVTTAGKNATKGTHGLGSWQEHFLDELTMITDEDLA</sequence>
<dbReference type="Proteomes" id="UP000051883">
    <property type="component" value="Unassembled WGS sequence"/>
</dbReference>
<feature type="binding site" evidence="11">
    <location>
        <position position="176"/>
    </location>
    <ligand>
        <name>ATP</name>
        <dbReference type="ChEBI" id="CHEBI:30616"/>
    </ligand>
</feature>
<keyword evidence="9 11" id="KW-0460">Magnesium</keyword>
<evidence type="ECO:0000256" key="11">
    <source>
        <dbReference type="HAMAP-Rule" id="MF_00228"/>
    </source>
</evidence>
<keyword evidence="5 11" id="KW-0479">Metal-binding</keyword>